<dbReference type="AlphaFoldDB" id="A0A5N5H2C6"/>
<evidence type="ECO:0000313" key="2">
    <source>
        <dbReference type="Proteomes" id="UP000327157"/>
    </source>
</evidence>
<evidence type="ECO:0000313" key="1">
    <source>
        <dbReference type="EMBL" id="KAB2622059.1"/>
    </source>
</evidence>
<dbReference type="EMBL" id="SMOL01000231">
    <property type="protein sequence ID" value="KAB2622059.1"/>
    <property type="molecule type" value="Genomic_DNA"/>
</dbReference>
<name>A0A5N5H2C6_9ROSA</name>
<keyword evidence="2" id="KW-1185">Reference proteome</keyword>
<comment type="caution">
    <text evidence="1">The sequence shown here is derived from an EMBL/GenBank/DDBJ whole genome shotgun (WGS) entry which is preliminary data.</text>
</comment>
<proteinExistence type="predicted"/>
<sequence>MEKTEMTEKKVNVVQRRSWLVARRGGVRTICMMDFSIYNFIVLLKTLDSGTSRHLEKARGKYFNQVLKGSSKLFPSAGQEKNVMSPKNSELALSFKADELKRKGVPHLHVAADFQGLNQLLAAANFFPLPTEMCLIIPQLRACLDAEIWQQLLSFKSWLDY</sequence>
<protein>
    <submittedName>
        <fullName evidence="1">Uncharacterized protein</fullName>
    </submittedName>
</protein>
<organism evidence="1 2">
    <name type="scientific">Pyrus ussuriensis x Pyrus communis</name>
    <dbReference type="NCBI Taxonomy" id="2448454"/>
    <lineage>
        <taxon>Eukaryota</taxon>
        <taxon>Viridiplantae</taxon>
        <taxon>Streptophyta</taxon>
        <taxon>Embryophyta</taxon>
        <taxon>Tracheophyta</taxon>
        <taxon>Spermatophyta</taxon>
        <taxon>Magnoliopsida</taxon>
        <taxon>eudicotyledons</taxon>
        <taxon>Gunneridae</taxon>
        <taxon>Pentapetalae</taxon>
        <taxon>rosids</taxon>
        <taxon>fabids</taxon>
        <taxon>Rosales</taxon>
        <taxon>Rosaceae</taxon>
        <taxon>Amygdaloideae</taxon>
        <taxon>Maleae</taxon>
        <taxon>Pyrus</taxon>
    </lineage>
</organism>
<reference evidence="2" key="2">
    <citation type="submission" date="2019-10" db="EMBL/GenBank/DDBJ databases">
        <title>A de novo genome assembly of a pear dwarfing rootstock.</title>
        <authorList>
            <person name="Wang F."/>
            <person name="Wang J."/>
            <person name="Li S."/>
            <person name="Zhang Y."/>
            <person name="Fang M."/>
            <person name="Ma L."/>
            <person name="Zhao Y."/>
            <person name="Jiang S."/>
        </authorList>
    </citation>
    <scope>NUCLEOTIDE SEQUENCE [LARGE SCALE GENOMIC DNA]</scope>
</reference>
<dbReference type="Proteomes" id="UP000327157">
    <property type="component" value="Chromosome 4"/>
</dbReference>
<reference evidence="1 2" key="3">
    <citation type="submission" date="2019-11" db="EMBL/GenBank/DDBJ databases">
        <title>A de novo genome assembly of a pear dwarfing rootstock.</title>
        <authorList>
            <person name="Wang F."/>
            <person name="Wang J."/>
            <person name="Li S."/>
            <person name="Zhang Y."/>
            <person name="Fang M."/>
            <person name="Ma L."/>
            <person name="Zhao Y."/>
            <person name="Jiang S."/>
        </authorList>
    </citation>
    <scope>NUCLEOTIDE SEQUENCE [LARGE SCALE GENOMIC DNA]</scope>
    <source>
        <strain evidence="1">S2</strain>
        <tissue evidence="1">Leaf</tissue>
    </source>
</reference>
<accession>A0A5N5H2C6</accession>
<reference evidence="1 2" key="1">
    <citation type="submission" date="2019-09" db="EMBL/GenBank/DDBJ databases">
        <authorList>
            <person name="Ou C."/>
        </authorList>
    </citation>
    <scope>NUCLEOTIDE SEQUENCE [LARGE SCALE GENOMIC DNA]</scope>
    <source>
        <strain evidence="1">S2</strain>
        <tissue evidence="1">Leaf</tissue>
    </source>
</reference>
<gene>
    <name evidence="1" type="ORF">D8674_024241</name>
</gene>